<accession>A0A0A2W153</accession>
<dbReference type="InterPro" id="IPR008220">
    <property type="entry name" value="HAT_MetX-like"/>
</dbReference>
<dbReference type="PANTHER" id="PTHR32268">
    <property type="entry name" value="HOMOSERINE O-ACETYLTRANSFERASE"/>
    <property type="match status" value="1"/>
</dbReference>
<dbReference type="GO" id="GO:0004414">
    <property type="term" value="F:homoserine O-acetyltransferase activity"/>
    <property type="evidence" value="ECO:0007669"/>
    <property type="project" value="TreeGrafter"/>
</dbReference>
<feature type="domain" description="AB hydrolase-1" evidence="4">
    <location>
        <begin position="117"/>
        <end position="212"/>
    </location>
</feature>
<evidence type="ECO:0000259" key="4">
    <source>
        <dbReference type="Pfam" id="PF00561"/>
    </source>
</evidence>
<dbReference type="OrthoDB" id="9972683at2759"/>
<dbReference type="STRING" id="1245745.A0A0A2W153"/>
<evidence type="ECO:0000256" key="1">
    <source>
        <dbReference type="ARBA" id="ARBA00006886"/>
    </source>
</evidence>
<dbReference type="NCBIfam" id="NF005071">
    <property type="entry name" value="PRK06489.1"/>
    <property type="match status" value="1"/>
</dbReference>
<dbReference type="InterPro" id="IPR000073">
    <property type="entry name" value="AB_hydrolase_1"/>
</dbReference>
<evidence type="ECO:0000313" key="6">
    <source>
        <dbReference type="Proteomes" id="UP000030106"/>
    </source>
</evidence>
<organism evidence="5 6">
    <name type="scientific">Beauveria bassiana D1-5</name>
    <dbReference type="NCBI Taxonomy" id="1245745"/>
    <lineage>
        <taxon>Eukaryota</taxon>
        <taxon>Fungi</taxon>
        <taxon>Dikarya</taxon>
        <taxon>Ascomycota</taxon>
        <taxon>Pezizomycotina</taxon>
        <taxon>Sordariomycetes</taxon>
        <taxon>Hypocreomycetidae</taxon>
        <taxon>Hypocreales</taxon>
        <taxon>Cordycipitaceae</taxon>
        <taxon>Beauveria</taxon>
    </lineage>
</organism>
<dbReference type="GO" id="GO:0009092">
    <property type="term" value="P:homoserine metabolic process"/>
    <property type="evidence" value="ECO:0007669"/>
    <property type="project" value="TreeGrafter"/>
</dbReference>
<keyword evidence="2 5" id="KW-0808">Transferase</keyword>
<sequence length="379" mass="41834">MKSTRTLTKVSLLLSLLFAGAGLSSPVFAAPAPAAPGAPWDTQLNPAARQANAVFANYKFRDGETLAQVKLHYATLGKAHRNAQGEIDNAILVLHWTGADSRALLSPAWTKSLYGPGRPLDSNRYYLIFADSIGHGQSSKPSDGLKAKFPNYDYGDMVDLQHKLVTETLGIKHLHAVIGMSMGGMNAWQWAVAYPNMMDGVMPVVSLPIKVSGRNLLWRRMIVDSVRADPAWHNGNYTQAPESWLQGYNILRMMIDSAPDLQRTIPDGAAADKFLANNRFTANHIDTNDVLYSLKSSFSYNPQPDLSKITTKLYALNFSDDEFNPDSLRVLETEVPKLKQGRYVVQAGTPTSPGHFTMTRPDLWANHVGEFMQWIGDKG</sequence>
<dbReference type="InterPro" id="IPR029058">
    <property type="entry name" value="AB_hydrolase_fold"/>
</dbReference>
<dbReference type="SUPFAM" id="SSF53474">
    <property type="entry name" value="alpha/beta-Hydrolases"/>
    <property type="match status" value="1"/>
</dbReference>
<dbReference type="EMBL" id="ANFO01000032">
    <property type="protein sequence ID" value="KGQ13623.1"/>
    <property type="molecule type" value="Genomic_DNA"/>
</dbReference>
<evidence type="ECO:0000256" key="3">
    <source>
        <dbReference type="SAM" id="SignalP"/>
    </source>
</evidence>
<dbReference type="GO" id="GO:0009086">
    <property type="term" value="P:methionine biosynthetic process"/>
    <property type="evidence" value="ECO:0007669"/>
    <property type="project" value="TreeGrafter"/>
</dbReference>
<comment type="similarity">
    <text evidence="1">Belongs to the AB hydrolase superfamily. MetX family.</text>
</comment>
<dbReference type="Proteomes" id="UP000030106">
    <property type="component" value="Unassembled WGS sequence"/>
</dbReference>
<evidence type="ECO:0000256" key="2">
    <source>
        <dbReference type="ARBA" id="ARBA00022679"/>
    </source>
</evidence>
<dbReference type="HOGENOM" id="CLU_065993_0_0_1"/>
<gene>
    <name evidence="5" type="ORF">BBAD15_g468</name>
</gene>
<proteinExistence type="inferred from homology"/>
<keyword evidence="3" id="KW-0732">Signal</keyword>
<feature type="signal peptide" evidence="3">
    <location>
        <begin position="1"/>
        <end position="29"/>
    </location>
</feature>
<reference evidence="5 6" key="1">
    <citation type="submission" date="2012-10" db="EMBL/GenBank/DDBJ databases">
        <title>Genome sequencing and analysis of entomopathogenic fungi Beauveria bassiana D1-5.</title>
        <authorList>
            <person name="Li Q."/>
            <person name="Wang L."/>
            <person name="Zhang Z."/>
            <person name="Wang Q."/>
            <person name="Ren J."/>
            <person name="Wang M."/>
            <person name="Xu W."/>
            <person name="Wang J."/>
            <person name="Lu Y."/>
            <person name="Du Q."/>
            <person name="Sun Z."/>
        </authorList>
    </citation>
    <scope>NUCLEOTIDE SEQUENCE [LARGE SCALE GENOMIC DNA]</scope>
    <source>
        <strain evidence="5 6">D1-5</strain>
    </source>
</reference>
<dbReference type="PANTHER" id="PTHR32268:SF11">
    <property type="entry name" value="HOMOSERINE O-ACETYLTRANSFERASE"/>
    <property type="match status" value="1"/>
</dbReference>
<dbReference type="AlphaFoldDB" id="A0A0A2W153"/>
<name>A0A0A2W153_BEABA</name>
<protein>
    <submittedName>
        <fullName evidence="5">Homoserine O-acetyltransferase</fullName>
    </submittedName>
</protein>
<dbReference type="Gene3D" id="3.40.50.1820">
    <property type="entry name" value="alpha/beta hydrolase"/>
    <property type="match status" value="1"/>
</dbReference>
<evidence type="ECO:0000313" key="5">
    <source>
        <dbReference type="EMBL" id="KGQ13623.1"/>
    </source>
</evidence>
<feature type="chain" id="PRO_5001996301" evidence="3">
    <location>
        <begin position="30"/>
        <end position="379"/>
    </location>
</feature>
<dbReference type="Pfam" id="PF00561">
    <property type="entry name" value="Abhydrolase_1"/>
    <property type="match status" value="1"/>
</dbReference>
<comment type="caution">
    <text evidence="5">The sequence shown here is derived from an EMBL/GenBank/DDBJ whole genome shotgun (WGS) entry which is preliminary data.</text>
</comment>